<feature type="domain" description="ENTH" evidence="2">
    <location>
        <begin position="16"/>
        <end position="148"/>
    </location>
</feature>
<dbReference type="PANTHER" id="PTHR12276">
    <property type="entry name" value="EPSIN/ENT-RELATED"/>
    <property type="match status" value="1"/>
</dbReference>
<dbReference type="Gene3D" id="1.25.40.90">
    <property type="match status" value="1"/>
</dbReference>
<sequence length="587" mass="63129">MLGLWKVREIADKVTNVVMNYTEIEAKVREATNDEAWGPTGQLMQEVAQATFTYEQFPEVMGMLWKRMLGERKNWRRTYKSLLLLNYLIKNGSERVVTSAREHLYDLRGLENYTCVDEQGKDQGVNIRHKVKEMVDFIQDDDKLREERKKAKKNKDKYVGMSNDTLGMGMGYRGGGGGGGGASGGSWEEAPRRRNDDFSDWDSNRGNGSSRRKNDDDNSSDISADEATDRRDISSGIESKPSGRFGGEFRDSEEPIKRQDKEFKFDIDKSKSTSAKSTKKIDLGAAAFYKVEPTPATAPNPVTQSTNDNGSSDLLADVFGNPGNATTTTSSAAASILDDFDPRGVDSGANGDFGDFSSAFSSQAAPQASASDSFANFGAVFDSTITAAPQAATPSQDAFLLDDLLAPAPAEPSSSPFHAFSTNVMPQGSSLQPVSLLAYPTARPQAPLAPSQPNRMGGVNSGRTWSDVGGLNINIDNLSLTGKPRNNAPSMNQLANSGPTSPQPMLITNAAPASMPFMPHGMVAPMPMMNMNPRPMGIASPMAPNPYVGGANMSGFTNNPAMMPTMLASPNGVAPHVSTPFHPAFGK</sequence>
<proteinExistence type="predicted"/>
<comment type="caution">
    <text evidence="3">The sequence shown here is derived from an EMBL/GenBank/DDBJ whole genome shotgun (WGS) entry which is preliminary data.</text>
</comment>
<dbReference type="CDD" id="cd16989">
    <property type="entry name" value="ENTH_EpsinR"/>
    <property type="match status" value="1"/>
</dbReference>
<evidence type="ECO:0000259" key="2">
    <source>
        <dbReference type="PROSITE" id="PS50942"/>
    </source>
</evidence>
<feature type="compositionally biased region" description="Acidic residues" evidence="1">
    <location>
        <begin position="217"/>
        <end position="226"/>
    </location>
</feature>
<dbReference type="PROSITE" id="PS50942">
    <property type="entry name" value="ENTH"/>
    <property type="match status" value="1"/>
</dbReference>
<accession>A0ABQ9ZIX5</accession>
<name>A0ABQ9ZIX5_9CRUS</name>
<gene>
    <name evidence="3" type="ORF">OUZ56_025117</name>
</gene>
<protein>
    <recommendedName>
        <fullName evidence="2">ENTH domain-containing protein</fullName>
    </recommendedName>
</protein>
<feature type="compositionally biased region" description="Basic and acidic residues" evidence="1">
    <location>
        <begin position="247"/>
        <end position="262"/>
    </location>
</feature>
<dbReference type="SMART" id="SM00273">
    <property type="entry name" value="ENTH"/>
    <property type="match status" value="1"/>
</dbReference>
<reference evidence="3 4" key="1">
    <citation type="journal article" date="2023" name="Nucleic Acids Res.">
        <title>The hologenome of Daphnia magna reveals possible DNA methylation and microbiome-mediated evolution of the host genome.</title>
        <authorList>
            <person name="Chaturvedi A."/>
            <person name="Li X."/>
            <person name="Dhandapani V."/>
            <person name="Marshall H."/>
            <person name="Kissane S."/>
            <person name="Cuenca-Cambronero M."/>
            <person name="Asole G."/>
            <person name="Calvet F."/>
            <person name="Ruiz-Romero M."/>
            <person name="Marangio P."/>
            <person name="Guigo R."/>
            <person name="Rago D."/>
            <person name="Mirbahai L."/>
            <person name="Eastwood N."/>
            <person name="Colbourne J.K."/>
            <person name="Zhou J."/>
            <person name="Mallon E."/>
            <person name="Orsini L."/>
        </authorList>
    </citation>
    <scope>NUCLEOTIDE SEQUENCE [LARGE SCALE GENOMIC DNA]</scope>
    <source>
        <strain evidence="3">LRV0_1</strain>
    </source>
</reference>
<feature type="compositionally biased region" description="Gly residues" evidence="1">
    <location>
        <begin position="168"/>
        <end position="184"/>
    </location>
</feature>
<evidence type="ECO:0000313" key="4">
    <source>
        <dbReference type="Proteomes" id="UP001234178"/>
    </source>
</evidence>
<dbReference type="InterPro" id="IPR013809">
    <property type="entry name" value="ENTH"/>
</dbReference>
<dbReference type="InterPro" id="IPR008942">
    <property type="entry name" value="ENTH_VHS"/>
</dbReference>
<feature type="region of interest" description="Disordered" evidence="1">
    <location>
        <begin position="147"/>
        <end position="262"/>
    </location>
</feature>
<dbReference type="PANTHER" id="PTHR12276:SF45">
    <property type="entry name" value="CLATHRIN INTERACTOR 1"/>
    <property type="match status" value="1"/>
</dbReference>
<dbReference type="Pfam" id="PF01417">
    <property type="entry name" value="ENTH"/>
    <property type="match status" value="1"/>
</dbReference>
<dbReference type="Proteomes" id="UP001234178">
    <property type="component" value="Unassembled WGS sequence"/>
</dbReference>
<organism evidence="3 4">
    <name type="scientific">Daphnia magna</name>
    <dbReference type="NCBI Taxonomy" id="35525"/>
    <lineage>
        <taxon>Eukaryota</taxon>
        <taxon>Metazoa</taxon>
        <taxon>Ecdysozoa</taxon>
        <taxon>Arthropoda</taxon>
        <taxon>Crustacea</taxon>
        <taxon>Branchiopoda</taxon>
        <taxon>Diplostraca</taxon>
        <taxon>Cladocera</taxon>
        <taxon>Anomopoda</taxon>
        <taxon>Daphniidae</taxon>
        <taxon>Daphnia</taxon>
    </lineage>
</organism>
<evidence type="ECO:0000313" key="3">
    <source>
        <dbReference type="EMBL" id="KAK4012866.1"/>
    </source>
</evidence>
<dbReference type="SUPFAM" id="SSF48464">
    <property type="entry name" value="ENTH/VHS domain"/>
    <property type="match status" value="1"/>
</dbReference>
<dbReference type="EMBL" id="JAOYFB010000004">
    <property type="protein sequence ID" value="KAK4012866.1"/>
    <property type="molecule type" value="Genomic_DNA"/>
</dbReference>
<evidence type="ECO:0000256" key="1">
    <source>
        <dbReference type="SAM" id="MobiDB-lite"/>
    </source>
</evidence>
<keyword evidence="4" id="KW-1185">Reference proteome</keyword>